<dbReference type="GO" id="GO:0005886">
    <property type="term" value="C:plasma membrane"/>
    <property type="evidence" value="ECO:0007669"/>
    <property type="project" value="TreeGrafter"/>
</dbReference>
<protein>
    <submittedName>
        <fullName evidence="10">Ephrin RBD domain-containing protein</fullName>
    </submittedName>
</protein>
<dbReference type="InterPro" id="IPR008972">
    <property type="entry name" value="Cupredoxin"/>
</dbReference>
<dbReference type="InterPro" id="IPR001799">
    <property type="entry name" value="Ephrin_RBD"/>
</dbReference>
<dbReference type="SUPFAM" id="SSF49503">
    <property type="entry name" value="Cupredoxins"/>
    <property type="match status" value="1"/>
</dbReference>
<evidence type="ECO:0000256" key="4">
    <source>
        <dbReference type="ARBA" id="ARBA00023157"/>
    </source>
</evidence>
<evidence type="ECO:0000259" key="7">
    <source>
        <dbReference type="PROSITE" id="PS51551"/>
    </source>
</evidence>
<evidence type="ECO:0000256" key="1">
    <source>
        <dbReference type="ARBA" id="ARBA00004370"/>
    </source>
</evidence>
<feature type="domain" description="Ephrin RBD" evidence="7">
    <location>
        <begin position="7"/>
        <end position="149"/>
    </location>
</feature>
<proteinExistence type="inferred from homology"/>
<dbReference type="Pfam" id="PF00812">
    <property type="entry name" value="Ephrin"/>
    <property type="match status" value="1"/>
</dbReference>
<dbReference type="EMBL" id="UYRT01077896">
    <property type="protein sequence ID" value="VDN17177.1"/>
    <property type="molecule type" value="Genomic_DNA"/>
</dbReference>
<reference evidence="10" key="1">
    <citation type="submission" date="2016-06" db="UniProtKB">
        <authorList>
            <consortium name="WormBaseParasite"/>
        </authorList>
    </citation>
    <scope>IDENTIFICATION</scope>
</reference>
<comment type="subcellular location">
    <subcellularLocation>
        <location evidence="1">Membrane</location>
    </subcellularLocation>
</comment>
<dbReference type="PROSITE" id="PS51551">
    <property type="entry name" value="EPHRIN_RBD_2"/>
    <property type="match status" value="1"/>
</dbReference>
<evidence type="ECO:0000313" key="9">
    <source>
        <dbReference type="Proteomes" id="UP000271098"/>
    </source>
</evidence>
<dbReference type="GO" id="GO:0046875">
    <property type="term" value="F:ephrin receptor binding"/>
    <property type="evidence" value="ECO:0007669"/>
    <property type="project" value="TreeGrafter"/>
</dbReference>
<dbReference type="CDD" id="cd02675">
    <property type="entry name" value="Ephrin_ectodomain"/>
    <property type="match status" value="1"/>
</dbReference>
<evidence type="ECO:0000256" key="6">
    <source>
        <dbReference type="PROSITE-ProRule" id="PRU00884"/>
    </source>
</evidence>
<keyword evidence="9" id="KW-1185">Reference proteome</keyword>
<organism evidence="10">
    <name type="scientific">Gongylonema pulchrum</name>
    <dbReference type="NCBI Taxonomy" id="637853"/>
    <lineage>
        <taxon>Eukaryota</taxon>
        <taxon>Metazoa</taxon>
        <taxon>Ecdysozoa</taxon>
        <taxon>Nematoda</taxon>
        <taxon>Chromadorea</taxon>
        <taxon>Rhabditida</taxon>
        <taxon>Spirurina</taxon>
        <taxon>Spiruromorpha</taxon>
        <taxon>Spiruroidea</taxon>
        <taxon>Gongylonematidae</taxon>
        <taxon>Gongylonema</taxon>
    </lineage>
</organism>
<dbReference type="GO" id="GO:0007411">
    <property type="term" value="P:axon guidance"/>
    <property type="evidence" value="ECO:0007669"/>
    <property type="project" value="TreeGrafter"/>
</dbReference>
<name>A0A183DNE9_9BILA</name>
<evidence type="ECO:0000256" key="3">
    <source>
        <dbReference type="ARBA" id="ARBA00023136"/>
    </source>
</evidence>
<gene>
    <name evidence="8" type="ORF">GPUH_LOCUS10240</name>
</gene>
<keyword evidence="2" id="KW-0732">Signal</keyword>
<dbReference type="OrthoDB" id="6250301at2759"/>
<dbReference type="GO" id="GO:0048013">
    <property type="term" value="P:ephrin receptor signaling pathway"/>
    <property type="evidence" value="ECO:0007669"/>
    <property type="project" value="TreeGrafter"/>
</dbReference>
<dbReference type="Gene3D" id="2.60.40.420">
    <property type="entry name" value="Cupredoxins - blue copper proteins"/>
    <property type="match status" value="1"/>
</dbReference>
<comment type="caution">
    <text evidence="6">Lacks conserved residue(s) required for the propagation of feature annotation.</text>
</comment>
<accession>A0A183DNE9</accession>
<dbReference type="WBParaSite" id="GPUH_0001025301-mRNA-1">
    <property type="protein sequence ID" value="GPUH_0001025301-mRNA-1"/>
    <property type="gene ID" value="GPUH_0001025301"/>
</dbReference>
<evidence type="ECO:0000313" key="10">
    <source>
        <dbReference type="WBParaSite" id="GPUH_0001025301-mRNA-1"/>
    </source>
</evidence>
<evidence type="ECO:0000256" key="5">
    <source>
        <dbReference type="ARBA" id="ARBA00023180"/>
    </source>
</evidence>
<keyword evidence="5" id="KW-0325">Glycoprotein</keyword>
<comment type="similarity">
    <text evidence="6">Belongs to the ephrin family.</text>
</comment>
<keyword evidence="4 6" id="KW-1015">Disulfide bond</keyword>
<feature type="disulfide bond" evidence="6">
    <location>
        <begin position="44"/>
        <end position="84"/>
    </location>
</feature>
<dbReference type="InterPro" id="IPR031328">
    <property type="entry name" value="Ephrin"/>
</dbReference>
<dbReference type="Proteomes" id="UP000271098">
    <property type="component" value="Unassembled WGS sequence"/>
</dbReference>
<dbReference type="AlphaFoldDB" id="A0A183DNE9"/>
<sequence length="327" mass="36125">MLCLVSGSKQSRFTDRSRFPKDAEIGIGAAFFEVDAMDSMDIVCPTYSTQDSTNKYEQLIIHQVSDLSFMSCELDSRSQAFLVCDSPLAVVPVTHKIIFRQLSPSSNGFEYQPGRSYYLITTSNGSVEGMNNSRLGLCVTANLRLRIDVRPSDTHDFLESQEEPHFHVKLVSANPTSLLEASCVFQAHGGLSNESQKFAAKHGLDLTRLEYVRQLAMDGVEGDFSFRQLQNSTSKVSTNGAQAPLTSGPGRPYISSAAAEDGSEAFHSTSRQSQRWISREKQSRFGSVRDAFLGEDTDAMDTEQDYVVDDASSMCVRDYRVGTLTNP</sequence>
<evidence type="ECO:0000313" key="8">
    <source>
        <dbReference type="EMBL" id="VDN17177.1"/>
    </source>
</evidence>
<evidence type="ECO:0000256" key="2">
    <source>
        <dbReference type="ARBA" id="ARBA00022729"/>
    </source>
</evidence>
<dbReference type="PANTHER" id="PTHR11304:SF29">
    <property type="entry name" value="EPHRIN"/>
    <property type="match status" value="1"/>
</dbReference>
<reference evidence="8 9" key="2">
    <citation type="submission" date="2018-11" db="EMBL/GenBank/DDBJ databases">
        <authorList>
            <consortium name="Pathogen Informatics"/>
        </authorList>
    </citation>
    <scope>NUCLEOTIDE SEQUENCE [LARGE SCALE GENOMIC DNA]</scope>
</reference>
<keyword evidence="3" id="KW-0472">Membrane</keyword>
<dbReference type="PANTHER" id="PTHR11304">
    <property type="entry name" value="EPHRIN"/>
    <property type="match status" value="1"/>
</dbReference>